<comment type="caution">
    <text evidence="1">The sequence shown here is derived from an EMBL/GenBank/DDBJ whole genome shotgun (WGS) entry which is preliminary data.</text>
</comment>
<evidence type="ECO:0000313" key="1">
    <source>
        <dbReference type="EMBL" id="GAI04310.1"/>
    </source>
</evidence>
<name>X1LPI0_9ZZZZ</name>
<gene>
    <name evidence="1" type="ORF">S06H3_17048</name>
</gene>
<accession>X1LPI0</accession>
<organism evidence="1">
    <name type="scientific">marine sediment metagenome</name>
    <dbReference type="NCBI Taxonomy" id="412755"/>
    <lineage>
        <taxon>unclassified sequences</taxon>
        <taxon>metagenomes</taxon>
        <taxon>ecological metagenomes</taxon>
    </lineage>
</organism>
<dbReference type="EMBL" id="BARV01008486">
    <property type="protein sequence ID" value="GAI04310.1"/>
    <property type="molecule type" value="Genomic_DNA"/>
</dbReference>
<sequence length="105" mass="12518">MKVHKWKYITRPTLLLCGESWTNALIDLLYNFRNVRWWGHWDKCPDSYLDEGVRVLCDESVRWEFGGSFKDISVELLNDPDWEYKGYGIFQRTRASPEDFGDCCE</sequence>
<proteinExistence type="predicted"/>
<protein>
    <submittedName>
        <fullName evidence="1">Uncharacterized protein</fullName>
    </submittedName>
</protein>
<reference evidence="1" key="1">
    <citation type="journal article" date="2014" name="Front. Microbiol.">
        <title>High frequency of phylogenetically diverse reductive dehalogenase-homologous genes in deep subseafloor sedimentary metagenomes.</title>
        <authorList>
            <person name="Kawai M."/>
            <person name="Futagami T."/>
            <person name="Toyoda A."/>
            <person name="Takaki Y."/>
            <person name="Nishi S."/>
            <person name="Hori S."/>
            <person name="Arai W."/>
            <person name="Tsubouchi T."/>
            <person name="Morono Y."/>
            <person name="Uchiyama I."/>
            <person name="Ito T."/>
            <person name="Fujiyama A."/>
            <person name="Inagaki F."/>
            <person name="Takami H."/>
        </authorList>
    </citation>
    <scope>NUCLEOTIDE SEQUENCE</scope>
    <source>
        <strain evidence="1">Expedition CK06-06</strain>
    </source>
</reference>
<dbReference type="AlphaFoldDB" id="X1LPI0"/>